<sequence length="583" mass="65131">MAKIFLNGKEYEVPDNLTVLEAAQKLGMEIPTLCHHPELEPIGACRVCVVEIEGARTLQPACTTKVYDGIKINTNSERVENAVKFNLSLIMANHPNDCMYCEADQRCELKRLVQKYNIRPVFKVSDLPDVFDDSSPSIQRDLSRCIKCQRCVRVCSEIQGMNIYSMIERGYKTIPQTAFDMPVYETNCISCGQCAYLCPVGAIYETPDWRKVLKILDKKDNKILVAQTAPSVRVAIGEEFGMEPGSVSTGKMVAAIRKLGFDYVFDTNFAADLTIMEEGTELIGRIKDGGPFPMFTSCCPGWINLLEKEYPEFINNASSAKSPQQMMSSIVKTYFAKKIGVDPEDIIMVSIMPCTAKKDEITRPQQKIKLEDGREIKTTDYVITTRELAKLIKMKQINFIGLDDEDFDNPLGTSTGAGAIFGVTGGVMEAALRTAYEIITNKKLPKLEFNAVRGLDGIREAEIDIEGKKLKVAIAHGTANVKKLLDDIRDGVRYYDFIEIMACPGGCIGGGGQPKSLDPDILKKRASAIYSIDELSTLRRSHENPDIQKLYEEFLEKPNSHIAHELLHTYYTDRSVKNKVVTE</sequence>
<dbReference type="GO" id="GO:0008901">
    <property type="term" value="F:ferredoxin hydrogenase activity"/>
    <property type="evidence" value="ECO:0007669"/>
    <property type="project" value="InterPro"/>
</dbReference>
<evidence type="ECO:0000256" key="4">
    <source>
        <dbReference type="ARBA" id="ARBA00023004"/>
    </source>
</evidence>
<dbReference type="RefSeq" id="WP_012580432.1">
    <property type="nucleotide sequence ID" value="NC_011653.1"/>
</dbReference>
<evidence type="ECO:0000256" key="1">
    <source>
        <dbReference type="ARBA" id="ARBA00022485"/>
    </source>
</evidence>
<dbReference type="NCBIfam" id="NF040763">
    <property type="entry name" value="FeFe_hydrog_A6"/>
    <property type="match status" value="1"/>
</dbReference>
<organism evidence="9 10">
    <name type="scientific">Thermosipho africanus (strain TCF52B)</name>
    <dbReference type="NCBI Taxonomy" id="484019"/>
    <lineage>
        <taxon>Bacteria</taxon>
        <taxon>Thermotogati</taxon>
        <taxon>Thermotogota</taxon>
        <taxon>Thermotogae</taxon>
        <taxon>Thermotogales</taxon>
        <taxon>Fervidobacteriaceae</taxon>
        <taxon>Thermosipho</taxon>
    </lineage>
</organism>
<dbReference type="SUPFAM" id="SSF53920">
    <property type="entry name" value="Fe-only hydrogenase"/>
    <property type="match status" value="1"/>
</dbReference>
<dbReference type="InterPro" id="IPR050340">
    <property type="entry name" value="Cytosolic_Fe-S_CAF"/>
</dbReference>
<dbReference type="SUPFAM" id="SSF54292">
    <property type="entry name" value="2Fe-2S ferredoxin-like"/>
    <property type="match status" value="1"/>
</dbReference>
<dbReference type="InterPro" id="IPR036010">
    <property type="entry name" value="2Fe-2S_ferredoxin-like_sf"/>
</dbReference>
<dbReference type="Pfam" id="PF22117">
    <property type="entry name" value="Fer4_Nqo3"/>
    <property type="match status" value="1"/>
</dbReference>
<feature type="domain" description="4Fe-4S His(Cys)3-ligated-type" evidence="8">
    <location>
        <begin position="78"/>
        <end position="117"/>
    </location>
</feature>
<dbReference type="FunFam" id="4.10.260.20:FF:000001">
    <property type="entry name" value="NADP-reducing hydrogenase subunit HndD"/>
    <property type="match status" value="1"/>
</dbReference>
<dbReference type="InterPro" id="IPR001041">
    <property type="entry name" value="2Fe-2S_ferredoxin-type"/>
</dbReference>
<dbReference type="PANTHER" id="PTHR11615">
    <property type="entry name" value="NITRATE, FORMATE, IRON DEHYDROGENASE"/>
    <property type="match status" value="1"/>
</dbReference>
<dbReference type="STRING" id="484019.THA_1808"/>
<feature type="domain" description="4Fe-4S ferredoxin-type" evidence="7">
    <location>
        <begin position="179"/>
        <end position="208"/>
    </location>
</feature>
<evidence type="ECO:0000313" key="10">
    <source>
        <dbReference type="Proteomes" id="UP000002453"/>
    </source>
</evidence>
<proteinExistence type="predicted"/>
<dbReference type="InterPro" id="IPR013352">
    <property type="entry name" value="Fe_hydrogenase_subset"/>
</dbReference>
<dbReference type="InterPro" id="IPR017900">
    <property type="entry name" value="4Fe4S_Fe_S_CS"/>
</dbReference>
<evidence type="ECO:0000259" key="7">
    <source>
        <dbReference type="PROSITE" id="PS51379"/>
    </source>
</evidence>
<dbReference type="eggNOG" id="COG4624">
    <property type="taxonomic scope" value="Bacteria"/>
</dbReference>
<dbReference type="eggNOG" id="COG3383">
    <property type="taxonomic scope" value="Bacteria"/>
</dbReference>
<dbReference type="GO" id="GO:0005506">
    <property type="term" value="F:iron ion binding"/>
    <property type="evidence" value="ECO:0007669"/>
    <property type="project" value="InterPro"/>
</dbReference>
<dbReference type="Gene3D" id="3.40.50.1780">
    <property type="match status" value="1"/>
</dbReference>
<keyword evidence="10" id="KW-1185">Reference proteome</keyword>
<dbReference type="NCBIfam" id="TIGR02512">
    <property type="entry name" value="FeFe_hydrog_A"/>
    <property type="match status" value="1"/>
</dbReference>
<dbReference type="InterPro" id="IPR009016">
    <property type="entry name" value="Fe_hydrogenase"/>
</dbReference>
<keyword evidence="2" id="KW-0479">Metal-binding</keyword>
<dbReference type="SMART" id="SM00902">
    <property type="entry name" value="Fe_hyd_SSU"/>
    <property type="match status" value="1"/>
</dbReference>
<dbReference type="PROSITE" id="PS51839">
    <property type="entry name" value="4FE4S_HC3"/>
    <property type="match status" value="1"/>
</dbReference>
<dbReference type="Pfam" id="PF02256">
    <property type="entry name" value="Fe_hyd_SSU"/>
    <property type="match status" value="1"/>
</dbReference>
<dbReference type="CDD" id="cd00207">
    <property type="entry name" value="fer2"/>
    <property type="match status" value="1"/>
</dbReference>
<dbReference type="PROSITE" id="PS51085">
    <property type="entry name" value="2FE2S_FER_2"/>
    <property type="match status" value="1"/>
</dbReference>
<evidence type="ECO:0000256" key="5">
    <source>
        <dbReference type="ARBA" id="ARBA00023014"/>
    </source>
</evidence>
<dbReference type="PROSITE" id="PS00198">
    <property type="entry name" value="4FE4S_FER_1"/>
    <property type="match status" value="1"/>
</dbReference>
<dbReference type="InterPro" id="IPR054351">
    <property type="entry name" value="NADH_UbQ_OxRdtase_ferredoxin"/>
</dbReference>
<dbReference type="OrthoDB" id="9803192at2"/>
<dbReference type="KEGG" id="taf:THA_1808"/>
<dbReference type="InterPro" id="IPR019574">
    <property type="entry name" value="NADH_UbQ_OxRdtase_Gsu_4Fe4S-bd"/>
</dbReference>
<evidence type="ECO:0000256" key="3">
    <source>
        <dbReference type="ARBA" id="ARBA00022737"/>
    </source>
</evidence>
<keyword evidence="1" id="KW-0004">4Fe-4S</keyword>
<dbReference type="Gene3D" id="3.30.70.20">
    <property type="match status" value="1"/>
</dbReference>
<dbReference type="GO" id="GO:0051539">
    <property type="term" value="F:4 iron, 4 sulfur cluster binding"/>
    <property type="evidence" value="ECO:0007669"/>
    <property type="project" value="UniProtKB-KW"/>
</dbReference>
<dbReference type="InterPro" id="IPR049830">
    <property type="entry name" value="HndD"/>
</dbReference>
<gene>
    <name evidence="9" type="ordered locus">THA_1808</name>
</gene>
<keyword evidence="3" id="KW-0677">Repeat</keyword>
<evidence type="ECO:0000259" key="6">
    <source>
        <dbReference type="PROSITE" id="PS51085"/>
    </source>
</evidence>
<feature type="domain" description="2Fe-2S ferredoxin-type" evidence="6">
    <location>
        <begin position="1"/>
        <end position="78"/>
    </location>
</feature>
<dbReference type="InterPro" id="IPR017896">
    <property type="entry name" value="4Fe4S_Fe-S-bd"/>
</dbReference>
<dbReference type="PROSITE" id="PS51379">
    <property type="entry name" value="4FE4S_FER_2"/>
    <property type="match status" value="2"/>
</dbReference>
<keyword evidence="4" id="KW-0408">Iron</keyword>
<dbReference type="AlphaFoldDB" id="B7IE12"/>
<dbReference type="Pfam" id="PF13510">
    <property type="entry name" value="Fer2_4"/>
    <property type="match status" value="1"/>
</dbReference>
<dbReference type="Gene3D" id="3.10.20.740">
    <property type="match status" value="1"/>
</dbReference>
<protein>
    <submittedName>
        <fullName evidence="9">Hydrogenase</fullName>
    </submittedName>
</protein>
<dbReference type="SMART" id="SM00929">
    <property type="entry name" value="NADH-G_4Fe-4S_3"/>
    <property type="match status" value="1"/>
</dbReference>
<dbReference type="Pfam" id="PF10588">
    <property type="entry name" value="NADH-G_4Fe-4S_3"/>
    <property type="match status" value="1"/>
</dbReference>
<feature type="domain" description="4Fe-4S ferredoxin-type" evidence="7">
    <location>
        <begin position="136"/>
        <end position="166"/>
    </location>
</feature>
<dbReference type="Proteomes" id="UP000002453">
    <property type="component" value="Chromosome"/>
</dbReference>
<keyword evidence="5" id="KW-0411">Iron-sulfur</keyword>
<dbReference type="SUPFAM" id="SSF54862">
    <property type="entry name" value="4Fe-4S ferredoxins"/>
    <property type="match status" value="1"/>
</dbReference>
<dbReference type="HOGENOM" id="CLU_018240_2_1_0"/>
<evidence type="ECO:0000313" key="9">
    <source>
        <dbReference type="EMBL" id="ACJ76239.1"/>
    </source>
</evidence>
<evidence type="ECO:0000259" key="8">
    <source>
        <dbReference type="PROSITE" id="PS51839"/>
    </source>
</evidence>
<reference evidence="9 10" key="1">
    <citation type="journal article" date="2009" name="J. Bacteriol.">
        <title>The genome of Thermosipho africanus TCF52B: lateral genetic connections to the Firmicutes and Archaea.</title>
        <authorList>
            <person name="Nesboe C.L."/>
            <person name="Bapteste E."/>
            <person name="Curtis B."/>
            <person name="Dahle H."/>
            <person name="Lopez P."/>
            <person name="Macleod D."/>
            <person name="Dlutek M."/>
            <person name="Bowman S."/>
            <person name="Zhaxybayeva O."/>
            <person name="Birkeland N.-K."/>
            <person name="Doolittle W.F."/>
        </authorList>
    </citation>
    <scope>NUCLEOTIDE SEQUENCE [LARGE SCALE GENOMIC DNA]</scope>
    <source>
        <strain evidence="9 10">TCF52B</strain>
    </source>
</reference>
<dbReference type="InterPro" id="IPR004108">
    <property type="entry name" value="Fe_hydrogenase_lsu_C"/>
</dbReference>
<dbReference type="InterPro" id="IPR003149">
    <property type="entry name" value="Fe_hydrogenase_ssu"/>
</dbReference>
<evidence type="ECO:0000256" key="2">
    <source>
        <dbReference type="ARBA" id="ARBA00022723"/>
    </source>
</evidence>
<dbReference type="Gene3D" id="4.10.260.20">
    <property type="entry name" value="Iron hydrogenase, small subunit"/>
    <property type="match status" value="1"/>
</dbReference>
<accession>B7IE12</accession>
<dbReference type="InterPro" id="IPR036991">
    <property type="entry name" value="Fe_hydrogenase_ssu_sf"/>
</dbReference>
<dbReference type="FunFam" id="3.30.70.20:FF:000035">
    <property type="entry name" value="Iron hydrogenase 1"/>
    <property type="match status" value="1"/>
</dbReference>
<dbReference type="FunFam" id="3.10.20.740:FF:000003">
    <property type="entry name" value="Formate dehydrogenase subunit alpha"/>
    <property type="match status" value="1"/>
</dbReference>
<name>B7IE12_THEAB</name>
<dbReference type="Gene3D" id="3.40.950.10">
    <property type="entry name" value="Fe-only Hydrogenase (Larger Subunit), Chain L, domain 3"/>
    <property type="match status" value="1"/>
</dbReference>
<dbReference type="Pfam" id="PF02906">
    <property type="entry name" value="Fe_hyd_lg_C"/>
    <property type="match status" value="1"/>
</dbReference>
<dbReference type="EMBL" id="CP001185">
    <property type="protein sequence ID" value="ACJ76239.1"/>
    <property type="molecule type" value="Genomic_DNA"/>
</dbReference>